<accession>A0A9W9WBB2</accession>
<comment type="caution">
    <text evidence="2">The sequence shown here is derived from an EMBL/GenBank/DDBJ whole genome shotgun (WGS) entry which is preliminary data.</text>
</comment>
<sequence length="413" mass="46977">MRIRTDPVFPMDLTWIFTLVAFLAVACHALYDCPRPKCETCLPADIYDAPGVGFDLTPSYGTSAVHYNNGTVVEVVQIHGKSEYLQLMTRLAKQGKPVLMEDQGILQKSYFKIFSFLDSFFGFPFSARVGWRWLNEKLGRLVGSDDINIISEMLWDLKLATEKRTRQDLNRVAITTPDIPTLGHEMINTALQELDLQAWTGDCPWYPRRLVEADAVYAAYGYGLCKNYHDLWECTDEFEWAGFPVILFVSFTRHLLYTSITIPINGEALHFLAYDEIKDLNFELGLDRILEADDPDLLWARFREQITTFSQSSEFRITGFLLAGESTTNPLFQANLKDALAELSELNIEPKIAPFALESVHGEKSMDLTFAAARGAALYARRRQEVQCDCSEIKECELSRQKERSGGQEKLDL</sequence>
<keyword evidence="1" id="KW-0732">Signal</keyword>
<dbReference type="PROSITE" id="PS51257">
    <property type="entry name" value="PROKAR_LIPOPROTEIN"/>
    <property type="match status" value="1"/>
</dbReference>
<reference evidence="2" key="2">
    <citation type="journal article" date="2023" name="IMA Fungus">
        <title>Comparative genomic study of the Penicillium genus elucidates a diverse pangenome and 15 lateral gene transfer events.</title>
        <authorList>
            <person name="Petersen C."/>
            <person name="Sorensen T."/>
            <person name="Nielsen M.R."/>
            <person name="Sondergaard T.E."/>
            <person name="Sorensen J.L."/>
            <person name="Fitzpatrick D.A."/>
            <person name="Frisvad J.C."/>
            <person name="Nielsen K.L."/>
        </authorList>
    </citation>
    <scope>NUCLEOTIDE SEQUENCE</scope>
    <source>
        <strain evidence="2">IBT 29677</strain>
    </source>
</reference>
<dbReference type="EMBL" id="JAPZBU010000003">
    <property type="protein sequence ID" value="KAJ5414370.1"/>
    <property type="molecule type" value="Genomic_DNA"/>
</dbReference>
<evidence type="ECO:0000256" key="1">
    <source>
        <dbReference type="SAM" id="SignalP"/>
    </source>
</evidence>
<dbReference type="GeneID" id="81364614"/>
<reference evidence="2" key="1">
    <citation type="submission" date="2022-12" db="EMBL/GenBank/DDBJ databases">
        <authorList>
            <person name="Petersen C."/>
        </authorList>
    </citation>
    <scope>NUCLEOTIDE SEQUENCE</scope>
    <source>
        <strain evidence="2">IBT 29677</strain>
    </source>
</reference>
<organism evidence="2 3">
    <name type="scientific">Penicillium cosmopolitanum</name>
    <dbReference type="NCBI Taxonomy" id="1131564"/>
    <lineage>
        <taxon>Eukaryota</taxon>
        <taxon>Fungi</taxon>
        <taxon>Dikarya</taxon>
        <taxon>Ascomycota</taxon>
        <taxon>Pezizomycotina</taxon>
        <taxon>Eurotiomycetes</taxon>
        <taxon>Eurotiomycetidae</taxon>
        <taxon>Eurotiales</taxon>
        <taxon>Aspergillaceae</taxon>
        <taxon>Penicillium</taxon>
    </lineage>
</organism>
<name>A0A9W9WBB2_9EURO</name>
<dbReference type="RefSeq" id="XP_056494216.1">
    <property type="nucleotide sequence ID" value="XM_056625634.1"/>
</dbReference>
<keyword evidence="3" id="KW-1185">Reference proteome</keyword>
<evidence type="ECO:0000313" key="3">
    <source>
        <dbReference type="Proteomes" id="UP001147747"/>
    </source>
</evidence>
<evidence type="ECO:0000313" key="2">
    <source>
        <dbReference type="EMBL" id="KAJ5414370.1"/>
    </source>
</evidence>
<dbReference type="AlphaFoldDB" id="A0A9W9WBB2"/>
<feature type="chain" id="PRO_5040816192" evidence="1">
    <location>
        <begin position="30"/>
        <end position="413"/>
    </location>
</feature>
<dbReference type="OrthoDB" id="3643156at2759"/>
<dbReference type="Proteomes" id="UP001147747">
    <property type="component" value="Unassembled WGS sequence"/>
</dbReference>
<protein>
    <submittedName>
        <fullName evidence="2">Uncharacterized protein</fullName>
    </submittedName>
</protein>
<proteinExistence type="predicted"/>
<feature type="signal peptide" evidence="1">
    <location>
        <begin position="1"/>
        <end position="29"/>
    </location>
</feature>
<gene>
    <name evidence="2" type="ORF">N7509_000997</name>
</gene>